<feature type="region of interest" description="Disordered" evidence="1">
    <location>
        <begin position="155"/>
        <end position="175"/>
    </location>
</feature>
<protein>
    <submittedName>
        <fullName evidence="2">Uncharacterized protein</fullName>
    </submittedName>
</protein>
<dbReference type="Proteomes" id="UP000030816">
    <property type="component" value="Unassembled WGS sequence"/>
</dbReference>
<dbReference type="OrthoDB" id="1470350at2759"/>
<evidence type="ECO:0000313" key="3">
    <source>
        <dbReference type="Proteomes" id="UP000030816"/>
    </source>
</evidence>
<dbReference type="GeneID" id="63736621"/>
<name>A0A0B2X3F4_METAS</name>
<organism evidence="2 3">
    <name type="scientific">Metarhizium album (strain ARSEF 1941)</name>
    <dbReference type="NCBI Taxonomy" id="1081103"/>
    <lineage>
        <taxon>Eukaryota</taxon>
        <taxon>Fungi</taxon>
        <taxon>Dikarya</taxon>
        <taxon>Ascomycota</taxon>
        <taxon>Pezizomycotina</taxon>
        <taxon>Sordariomycetes</taxon>
        <taxon>Hypocreomycetidae</taxon>
        <taxon>Hypocreales</taxon>
        <taxon>Clavicipitaceae</taxon>
        <taxon>Metarhizium</taxon>
    </lineage>
</organism>
<dbReference type="AlphaFoldDB" id="A0A0B2X3F4"/>
<gene>
    <name evidence="2" type="ORF">MAM_02166</name>
</gene>
<evidence type="ECO:0000256" key="1">
    <source>
        <dbReference type="SAM" id="MobiDB-lite"/>
    </source>
</evidence>
<keyword evidence="3" id="KW-1185">Reference proteome</keyword>
<dbReference type="RefSeq" id="XP_040681308.1">
    <property type="nucleotide sequence ID" value="XM_040820965.1"/>
</dbReference>
<comment type="caution">
    <text evidence="2">The sequence shown here is derived from an EMBL/GenBank/DDBJ whole genome shotgun (WGS) entry which is preliminary data.</text>
</comment>
<evidence type="ECO:0000313" key="2">
    <source>
        <dbReference type="EMBL" id="KHO00243.1"/>
    </source>
</evidence>
<reference evidence="2 3" key="1">
    <citation type="journal article" date="2014" name="Proc. Natl. Acad. Sci. U.S.A.">
        <title>Trajectory and genomic determinants of fungal-pathogen speciation and host adaptation.</title>
        <authorList>
            <person name="Hu X."/>
            <person name="Xiao G."/>
            <person name="Zheng P."/>
            <person name="Shang Y."/>
            <person name="Su Y."/>
            <person name="Zhang X."/>
            <person name="Liu X."/>
            <person name="Zhan S."/>
            <person name="St Leger R.J."/>
            <person name="Wang C."/>
        </authorList>
    </citation>
    <scope>NUCLEOTIDE SEQUENCE [LARGE SCALE GENOMIC DNA]</scope>
    <source>
        <strain evidence="2 3">ARSEF 1941</strain>
    </source>
</reference>
<dbReference type="EMBL" id="AZHE01000003">
    <property type="protein sequence ID" value="KHO00243.1"/>
    <property type="molecule type" value="Genomic_DNA"/>
</dbReference>
<sequence>MARGRVPFKNRLLHEKHGPVVRVAPDELSFNAARAWEDIYGSEPSGHTRLPRGPSHLGSVDPLNGVYPLSAGVEPELASPKRRTVRGVADAPGNQAGAAPVHPEALGLRIMRGLFEPKLMTSLKQNEAIPYVPPSQHSAYVDAGTRLQLHMAAGHEAMPSTRQRQDPRGTFWFNR</sequence>
<proteinExistence type="predicted"/>
<dbReference type="HOGENOM" id="CLU_1532953_0_0_1"/>
<accession>A0A0B2X3F4</accession>
<dbReference type="STRING" id="1081103.A0A0B2X3F4"/>